<reference evidence="3" key="1">
    <citation type="submission" date="2015-08" db="EMBL/GenBank/DDBJ databases">
        <title>Comparative genomics of the Campylobacter concisus group.</title>
        <authorList>
            <person name="Miller W.G."/>
            <person name="Yee E."/>
            <person name="Chapman M.H."/>
            <person name="Huynh S."/>
            <person name="Bono J.L."/>
            <person name="On S.L.W."/>
            <person name="St Leger J."/>
            <person name="Foster G."/>
            <person name="Parker C.T."/>
        </authorList>
    </citation>
    <scope>NUCLEOTIDE SEQUENCE [LARGE SCALE GENOMIC DNA]</scope>
    <source>
        <strain evidence="3">ATCC 33237</strain>
    </source>
</reference>
<dbReference type="Proteomes" id="UP000066049">
    <property type="component" value="Chromosome"/>
</dbReference>
<organism evidence="2 3">
    <name type="scientific">Campylobacter concisus</name>
    <dbReference type="NCBI Taxonomy" id="199"/>
    <lineage>
        <taxon>Bacteria</taxon>
        <taxon>Pseudomonadati</taxon>
        <taxon>Campylobacterota</taxon>
        <taxon>Epsilonproteobacteria</taxon>
        <taxon>Campylobacterales</taxon>
        <taxon>Campylobacteraceae</taxon>
        <taxon>Campylobacter</taxon>
    </lineage>
</organism>
<feature type="transmembrane region" description="Helical" evidence="1">
    <location>
        <begin position="36"/>
        <end position="59"/>
    </location>
</feature>
<evidence type="ECO:0000256" key="1">
    <source>
        <dbReference type="SAM" id="Phobius"/>
    </source>
</evidence>
<keyword evidence="1" id="KW-1133">Transmembrane helix</keyword>
<dbReference type="EMBL" id="CP012541">
    <property type="protein sequence ID" value="ALF47509.1"/>
    <property type="molecule type" value="Genomic_DNA"/>
</dbReference>
<keyword evidence="1" id="KW-0472">Membrane</keyword>
<dbReference type="RefSeq" id="WP_054196522.1">
    <property type="nucleotide sequence ID" value="NZ_CP012541.1"/>
</dbReference>
<evidence type="ECO:0000313" key="3">
    <source>
        <dbReference type="Proteomes" id="UP000066049"/>
    </source>
</evidence>
<name>A0A0M4SMG8_9BACT</name>
<gene>
    <name evidence="2" type="ORF">CCON33237_0826</name>
</gene>
<sequence length="138" mass="15667">MQAIIATIVLFFRFFKWENAINFVFKAITFSKMVVINVILGALVLSYAAAVIYIINFIYSKINYIIDYVNNLSIGSDKIVTTAFSILKSLGAWNAFCDVFSIFSPILLSFFVVYATKIGITIFRFIRETLVTFILAKL</sequence>
<keyword evidence="1" id="KW-0812">Transmembrane</keyword>
<evidence type="ECO:0000313" key="2">
    <source>
        <dbReference type="EMBL" id="ALF47509.1"/>
    </source>
</evidence>
<feature type="transmembrane region" description="Helical" evidence="1">
    <location>
        <begin position="102"/>
        <end position="126"/>
    </location>
</feature>
<dbReference type="KEGG" id="ccoc:CCON33237_0826"/>
<proteinExistence type="predicted"/>
<dbReference type="PATRIC" id="fig|199.248.peg.856"/>
<accession>A0A0M4SMG8</accession>
<dbReference type="AlphaFoldDB" id="A0A0M4SMG8"/>
<protein>
    <submittedName>
        <fullName evidence="2">Putative membrane protein</fullName>
    </submittedName>
</protein>
<dbReference type="GeneID" id="28662502"/>